<proteinExistence type="inferred from homology"/>
<evidence type="ECO:0000256" key="13">
    <source>
        <dbReference type="SAM" id="Phobius"/>
    </source>
</evidence>
<evidence type="ECO:0000256" key="6">
    <source>
        <dbReference type="ARBA" id="ARBA00022449"/>
    </source>
</evidence>
<evidence type="ECO:0000313" key="15">
    <source>
        <dbReference type="Proteomes" id="UP000294650"/>
    </source>
</evidence>
<comment type="subcellular location">
    <subcellularLocation>
        <location evidence="2">Cell membrane</location>
        <topology evidence="2">Multi-pass membrane protein</topology>
    </subcellularLocation>
</comment>
<feature type="transmembrane region" description="Helical" evidence="13">
    <location>
        <begin position="359"/>
        <end position="377"/>
    </location>
</feature>
<reference evidence="14 15" key="1">
    <citation type="submission" date="2019-03" db="EMBL/GenBank/DDBJ databases">
        <title>Genomic Encyclopedia of Type Strains, Phase IV (KMG-IV): sequencing the most valuable type-strain genomes for metagenomic binning, comparative biology and taxonomic classification.</title>
        <authorList>
            <person name="Goeker M."/>
        </authorList>
    </citation>
    <scope>NUCLEOTIDE SEQUENCE [LARGE SCALE GENOMIC DNA]</scope>
    <source>
        <strain evidence="14 15">DSM 25894</strain>
    </source>
</reference>
<evidence type="ECO:0000256" key="4">
    <source>
        <dbReference type="ARBA" id="ARBA00020268"/>
    </source>
</evidence>
<dbReference type="PIRSF" id="PIRSF006603">
    <property type="entry name" value="DinF"/>
    <property type="match status" value="1"/>
</dbReference>
<comment type="caution">
    <text evidence="14">The sequence shown here is derived from an EMBL/GenBank/DDBJ whole genome shotgun (WGS) entry which is preliminary data.</text>
</comment>
<dbReference type="GO" id="GO:0015297">
    <property type="term" value="F:antiporter activity"/>
    <property type="evidence" value="ECO:0007669"/>
    <property type="project" value="UniProtKB-KW"/>
</dbReference>
<dbReference type="Pfam" id="PF01554">
    <property type="entry name" value="MatE"/>
    <property type="match status" value="2"/>
</dbReference>
<sequence>MYPAKTLAEKIKLFTTILIPILITQIGMYAMNFFDTVMSGRAGAHDLAGVAIGSSIWVPVFTGINGILIALSPIVAQLMGANKKEDVPEVIRQAIYLSILLAGVVMVAGFFLLDFILSQMDLETGVRDIARHYLMALGAGMIPLFIYNTLRSFIDALGQTRVSMMITLMALPVNVLLNYIFIFGKFGAPALGGIGAGIASSLTYLFAMILSIYMISRHRPFARFHIFTMWKSPSISAWWEQLKIGVPIGFAIFFETSIFAAVTLFISVYDTVTIAAHQAAINFASLLYMMPLSISMALTIAVGFEAGGNRFGDARQYGYIGITIAVVFAVIGGAGIFVFDDQIAALYSNDISVIELTKQFLWFAIFFQLSDAFGAPIQGALRGYKDVHVTLLMAFVSYWVIGLPSGFAIARLTDIGPFGYWIGLITGLAAGAITLFFRLMYIQKRKVRQIGLEEG</sequence>
<keyword evidence="11 13" id="KW-0472">Membrane</keyword>
<dbReference type="Proteomes" id="UP000294650">
    <property type="component" value="Unassembled WGS sequence"/>
</dbReference>
<keyword evidence="6" id="KW-0050">Antiport</keyword>
<evidence type="ECO:0000256" key="7">
    <source>
        <dbReference type="ARBA" id="ARBA00022475"/>
    </source>
</evidence>
<dbReference type="PANTHER" id="PTHR43298">
    <property type="entry name" value="MULTIDRUG RESISTANCE PROTEIN NORM-RELATED"/>
    <property type="match status" value="1"/>
</dbReference>
<feature type="transmembrane region" description="Helical" evidence="13">
    <location>
        <begin position="244"/>
        <end position="269"/>
    </location>
</feature>
<keyword evidence="15" id="KW-1185">Reference proteome</keyword>
<dbReference type="InterPro" id="IPR050222">
    <property type="entry name" value="MATE_MdtK"/>
</dbReference>
<name>A0A4R3MRS9_9BACI</name>
<gene>
    <name evidence="14" type="ORF">EDD68_12533</name>
</gene>
<feature type="transmembrane region" description="Helical" evidence="13">
    <location>
        <begin position="194"/>
        <end position="215"/>
    </location>
</feature>
<dbReference type="InterPro" id="IPR048279">
    <property type="entry name" value="MdtK-like"/>
</dbReference>
<feature type="transmembrane region" description="Helical" evidence="13">
    <location>
        <begin position="162"/>
        <end position="182"/>
    </location>
</feature>
<feature type="transmembrane region" description="Helical" evidence="13">
    <location>
        <begin position="389"/>
        <end position="412"/>
    </location>
</feature>
<dbReference type="RefSeq" id="WP_132372849.1">
    <property type="nucleotide sequence ID" value="NZ_SMAN01000025.1"/>
</dbReference>
<evidence type="ECO:0000256" key="12">
    <source>
        <dbReference type="ARBA" id="ARBA00031636"/>
    </source>
</evidence>
<dbReference type="CDD" id="cd13131">
    <property type="entry name" value="MATE_NorM_like"/>
    <property type="match status" value="1"/>
</dbReference>
<feature type="transmembrane region" description="Helical" evidence="13">
    <location>
        <begin position="281"/>
        <end position="304"/>
    </location>
</feature>
<keyword evidence="5" id="KW-0813">Transport</keyword>
<dbReference type="GO" id="GO:0006811">
    <property type="term" value="P:monoatomic ion transport"/>
    <property type="evidence" value="ECO:0007669"/>
    <property type="project" value="UniProtKB-KW"/>
</dbReference>
<protein>
    <recommendedName>
        <fullName evidence="4">Probable multidrug resistance protein NorM</fullName>
    </recommendedName>
    <alternativeName>
        <fullName evidence="12">Multidrug-efflux transporter</fullName>
    </alternativeName>
</protein>
<feature type="transmembrane region" description="Helical" evidence="13">
    <location>
        <begin position="12"/>
        <end position="31"/>
    </location>
</feature>
<dbReference type="GO" id="GO:0042910">
    <property type="term" value="F:xenobiotic transmembrane transporter activity"/>
    <property type="evidence" value="ECO:0007669"/>
    <property type="project" value="InterPro"/>
</dbReference>
<feature type="transmembrane region" description="Helical" evidence="13">
    <location>
        <begin position="316"/>
        <end position="339"/>
    </location>
</feature>
<dbReference type="AlphaFoldDB" id="A0A4R3MRS9"/>
<dbReference type="InterPro" id="IPR002528">
    <property type="entry name" value="MATE_fam"/>
</dbReference>
<feature type="transmembrane region" description="Helical" evidence="13">
    <location>
        <begin position="95"/>
        <end position="117"/>
    </location>
</feature>
<evidence type="ECO:0000256" key="10">
    <source>
        <dbReference type="ARBA" id="ARBA00023065"/>
    </source>
</evidence>
<evidence type="ECO:0000256" key="2">
    <source>
        <dbReference type="ARBA" id="ARBA00004651"/>
    </source>
</evidence>
<dbReference type="GO" id="GO:0005886">
    <property type="term" value="C:plasma membrane"/>
    <property type="evidence" value="ECO:0007669"/>
    <property type="project" value="UniProtKB-SubCell"/>
</dbReference>
<dbReference type="OrthoDB" id="9780160at2"/>
<evidence type="ECO:0000256" key="9">
    <source>
        <dbReference type="ARBA" id="ARBA00022989"/>
    </source>
</evidence>
<feature type="transmembrane region" description="Helical" evidence="13">
    <location>
        <begin position="51"/>
        <end position="75"/>
    </location>
</feature>
<evidence type="ECO:0000313" key="14">
    <source>
        <dbReference type="EMBL" id="TCT18022.1"/>
    </source>
</evidence>
<evidence type="ECO:0000256" key="11">
    <source>
        <dbReference type="ARBA" id="ARBA00023136"/>
    </source>
</evidence>
<dbReference type="PANTHER" id="PTHR43298:SF2">
    <property type="entry name" value="FMN_FAD EXPORTER YEEO-RELATED"/>
    <property type="match status" value="1"/>
</dbReference>
<feature type="transmembrane region" description="Helical" evidence="13">
    <location>
        <begin position="418"/>
        <end position="441"/>
    </location>
</feature>
<comment type="function">
    <text evidence="1">Multidrug efflux pump.</text>
</comment>
<dbReference type="EMBL" id="SMAN01000025">
    <property type="protein sequence ID" value="TCT18022.1"/>
    <property type="molecule type" value="Genomic_DNA"/>
</dbReference>
<organism evidence="14 15">
    <name type="scientific">Melghiribacillus thermohalophilus</name>
    <dbReference type="NCBI Taxonomy" id="1324956"/>
    <lineage>
        <taxon>Bacteria</taxon>
        <taxon>Bacillati</taxon>
        <taxon>Bacillota</taxon>
        <taxon>Bacilli</taxon>
        <taxon>Bacillales</taxon>
        <taxon>Bacillaceae</taxon>
        <taxon>Melghiribacillus</taxon>
    </lineage>
</organism>
<comment type="similarity">
    <text evidence="3">Belongs to the multi antimicrobial extrusion (MATE) (TC 2.A.66.1) family.</text>
</comment>
<feature type="transmembrane region" description="Helical" evidence="13">
    <location>
        <begin position="129"/>
        <end position="150"/>
    </location>
</feature>
<keyword evidence="8 13" id="KW-0812">Transmembrane</keyword>
<evidence type="ECO:0000256" key="5">
    <source>
        <dbReference type="ARBA" id="ARBA00022448"/>
    </source>
</evidence>
<evidence type="ECO:0000256" key="3">
    <source>
        <dbReference type="ARBA" id="ARBA00010199"/>
    </source>
</evidence>
<keyword evidence="9 13" id="KW-1133">Transmembrane helix</keyword>
<accession>A0A4R3MRS9</accession>
<evidence type="ECO:0000256" key="8">
    <source>
        <dbReference type="ARBA" id="ARBA00022692"/>
    </source>
</evidence>
<keyword evidence="10" id="KW-0406">Ion transport</keyword>
<dbReference type="NCBIfam" id="TIGR00797">
    <property type="entry name" value="matE"/>
    <property type="match status" value="1"/>
</dbReference>
<evidence type="ECO:0000256" key="1">
    <source>
        <dbReference type="ARBA" id="ARBA00003408"/>
    </source>
</evidence>
<keyword evidence="7" id="KW-1003">Cell membrane</keyword>